<dbReference type="Pfam" id="PF13528">
    <property type="entry name" value="Glyco_trans_1_3"/>
    <property type="match status" value="2"/>
</dbReference>
<dbReference type="AlphaFoldDB" id="A0A7C5DCE0"/>
<sequence length="349" mass="39709">MKILFGVQGTGNGHISRSRELVRKLKEDGHELEVIISGRREEDLREIEVFAPYKVLKGFTLVTRSGKMSYMETMFQLDFACLMTDVLTLDTSGVDLVITDFEPVTSMAARIKGLVSVGFGHQYAFPYHVPVARGSLFEKYTLLNFAPARHNAGLHWHHFDQPIFPPVIPETLYHARRIREKPQKILVYLPFEEVEDIEAFLRPFGSFNFFIYGKVTEDRDEGHLSFRSYSREGFLCDLMESSGVVCNAGFELPGEALHLGKKLLLRPLDGQIEQESNALAMVQLGYGMAMHQLDVNVLREWLATPPGTPLNYSRTVDYSAEWITSGRWDDLKTFTDESWRDTCGGEVRS</sequence>
<protein>
    <recommendedName>
        <fullName evidence="2">Glycosyltransferase</fullName>
    </recommendedName>
</protein>
<comment type="caution">
    <text evidence="1">The sequence shown here is derived from an EMBL/GenBank/DDBJ whole genome shotgun (WGS) entry which is preliminary data.</text>
</comment>
<name>A0A7C5DCE0_9CHLB</name>
<dbReference type="SUPFAM" id="SSF53756">
    <property type="entry name" value="UDP-Glycosyltransferase/glycogen phosphorylase"/>
    <property type="match status" value="1"/>
</dbReference>
<reference evidence="1" key="1">
    <citation type="journal article" date="2020" name="mSystems">
        <title>Genome- and Community-Level Interaction Insights into Carbon Utilization and Element Cycling Functions of Hydrothermarchaeota in Hydrothermal Sediment.</title>
        <authorList>
            <person name="Zhou Z."/>
            <person name="Liu Y."/>
            <person name="Xu W."/>
            <person name="Pan J."/>
            <person name="Luo Z.H."/>
            <person name="Li M."/>
        </authorList>
    </citation>
    <scope>NUCLEOTIDE SEQUENCE [LARGE SCALE GENOMIC DNA]</scope>
    <source>
        <strain evidence="1">HyVt-628</strain>
    </source>
</reference>
<dbReference type="Proteomes" id="UP000886059">
    <property type="component" value="Unassembled WGS sequence"/>
</dbReference>
<gene>
    <name evidence="1" type="ORF">ENL01_04305</name>
</gene>
<proteinExistence type="predicted"/>
<organism evidence="1">
    <name type="scientific">Chlorobaculum parvum</name>
    <dbReference type="NCBI Taxonomy" id="274539"/>
    <lineage>
        <taxon>Bacteria</taxon>
        <taxon>Pseudomonadati</taxon>
        <taxon>Chlorobiota</taxon>
        <taxon>Chlorobiia</taxon>
        <taxon>Chlorobiales</taxon>
        <taxon>Chlorobiaceae</taxon>
        <taxon>Chlorobaculum</taxon>
    </lineage>
</organism>
<dbReference type="EMBL" id="DRSK01000242">
    <property type="protein sequence ID" value="HHE08082.1"/>
    <property type="molecule type" value="Genomic_DNA"/>
</dbReference>
<accession>A0A7C5DCE0</accession>
<evidence type="ECO:0000313" key="1">
    <source>
        <dbReference type="EMBL" id="HHE08082.1"/>
    </source>
</evidence>
<evidence type="ECO:0008006" key="2">
    <source>
        <dbReference type="Google" id="ProtNLM"/>
    </source>
</evidence>